<dbReference type="GeneID" id="77803235"/>
<gene>
    <name evidence="4" type="ORF">PtA15_13A17</name>
</gene>
<dbReference type="EMBL" id="CP110433">
    <property type="protein sequence ID" value="WAQ90619.1"/>
    <property type="molecule type" value="Genomic_DNA"/>
</dbReference>
<keyword evidence="2" id="KW-0496">Mitochondrion</keyword>
<dbReference type="Proteomes" id="UP001164743">
    <property type="component" value="Chromosome 13A"/>
</dbReference>
<dbReference type="PANTHER" id="PTHR28133:SF1">
    <property type="entry name" value="REQUIRED FOR RESPIRATORY GROWTH PROTEIN 7, MITOCHONDRIAL"/>
    <property type="match status" value="1"/>
</dbReference>
<evidence type="ECO:0000256" key="3">
    <source>
        <dbReference type="SAM" id="MobiDB-lite"/>
    </source>
</evidence>
<feature type="region of interest" description="Disordered" evidence="3">
    <location>
        <begin position="132"/>
        <end position="160"/>
    </location>
</feature>
<evidence type="ECO:0000256" key="2">
    <source>
        <dbReference type="ARBA" id="ARBA00023128"/>
    </source>
</evidence>
<protein>
    <recommendedName>
        <fullName evidence="6">Restriction endonuclease type IV Mrr domain-containing protein</fullName>
    </recommendedName>
</protein>
<organism evidence="4 5">
    <name type="scientific">Puccinia triticina</name>
    <dbReference type="NCBI Taxonomy" id="208348"/>
    <lineage>
        <taxon>Eukaryota</taxon>
        <taxon>Fungi</taxon>
        <taxon>Dikarya</taxon>
        <taxon>Basidiomycota</taxon>
        <taxon>Pucciniomycotina</taxon>
        <taxon>Pucciniomycetes</taxon>
        <taxon>Pucciniales</taxon>
        <taxon>Pucciniaceae</taxon>
        <taxon>Puccinia</taxon>
    </lineage>
</organism>
<comment type="subcellular location">
    <subcellularLocation>
        <location evidence="1">Mitochondrion</location>
    </subcellularLocation>
</comment>
<evidence type="ECO:0000313" key="5">
    <source>
        <dbReference type="Proteomes" id="UP001164743"/>
    </source>
</evidence>
<keyword evidence="5" id="KW-1185">Reference proteome</keyword>
<sequence length="309" mass="34375">MKPHTFHQKFCALRSSPALASLARPIKPNFFQALVTIKKRSRHFATTCTSRQDDIMKTTIVPEIVPNKLPIENANSKQGNLNRLIGTLYEIHSIKCMKEILFMKDLVHVGKRGSQDGGIDIRGWLYSNQETATQSCSSQDRQGNADKPDQAQQSDDADHTKQERFIRVIAQCKCSRGELKIVRELEGLVGSSPTHTNSSTLKPTLGLLFASRGFTSASLARAERSPFPLVLVSLDMPSSLVLSLDGAVKDNIEPNNHQCKISNCYPNPVAVRLINPFEFIRVSKLTSDGLPAEQSWILVNRSINKPHVF</sequence>
<feature type="compositionally biased region" description="Polar residues" evidence="3">
    <location>
        <begin position="132"/>
        <end position="142"/>
    </location>
</feature>
<evidence type="ECO:0000313" key="4">
    <source>
        <dbReference type="EMBL" id="WAQ90619.1"/>
    </source>
</evidence>
<proteinExistence type="predicted"/>
<reference evidence="4" key="1">
    <citation type="submission" date="2022-10" db="EMBL/GenBank/DDBJ databases">
        <title>Puccinia triticina Genome sequencing and assembly.</title>
        <authorList>
            <person name="Li C."/>
        </authorList>
    </citation>
    <scope>NUCLEOTIDE SEQUENCE</scope>
    <source>
        <strain evidence="4">Pt15</strain>
    </source>
</reference>
<name>A0ABY7CZ57_9BASI</name>
<dbReference type="RefSeq" id="XP_053026174.1">
    <property type="nucleotide sequence ID" value="XM_053162351.1"/>
</dbReference>
<evidence type="ECO:0008006" key="6">
    <source>
        <dbReference type="Google" id="ProtNLM"/>
    </source>
</evidence>
<evidence type="ECO:0000256" key="1">
    <source>
        <dbReference type="ARBA" id="ARBA00004173"/>
    </source>
</evidence>
<dbReference type="Pfam" id="PF10356">
    <property type="entry name" value="RRG7"/>
    <property type="match status" value="1"/>
</dbReference>
<dbReference type="InterPro" id="IPR018828">
    <property type="entry name" value="RRG7"/>
</dbReference>
<dbReference type="PANTHER" id="PTHR28133">
    <property type="entry name" value="REQUIRED FOR RESPIRATORY GROWTH PROTEIN 7, MITOCHONDRIAL"/>
    <property type="match status" value="1"/>
</dbReference>
<accession>A0ABY7CZ57</accession>